<dbReference type="Proteomes" id="UP000523079">
    <property type="component" value="Unassembled WGS sequence"/>
</dbReference>
<dbReference type="RefSeq" id="WP_182558592.1">
    <property type="nucleotide sequence ID" value="NZ_JACGWT010000001.1"/>
</dbReference>
<feature type="domain" description="Flavin reductase like" evidence="2">
    <location>
        <begin position="27"/>
        <end position="170"/>
    </location>
</feature>
<organism evidence="3 4">
    <name type="scientific">Microlunatus kandeliicorticis</name>
    <dbReference type="NCBI Taxonomy" id="1759536"/>
    <lineage>
        <taxon>Bacteria</taxon>
        <taxon>Bacillati</taxon>
        <taxon>Actinomycetota</taxon>
        <taxon>Actinomycetes</taxon>
        <taxon>Propionibacteriales</taxon>
        <taxon>Propionibacteriaceae</taxon>
        <taxon>Microlunatus</taxon>
    </lineage>
</organism>
<comment type="caution">
    <text evidence="3">The sequence shown here is derived from an EMBL/GenBank/DDBJ whole genome shotgun (WGS) entry which is preliminary data.</text>
</comment>
<dbReference type="PANTHER" id="PTHR30466">
    <property type="entry name" value="FLAVIN REDUCTASE"/>
    <property type="match status" value="1"/>
</dbReference>
<dbReference type="GO" id="GO:0006208">
    <property type="term" value="P:pyrimidine nucleobase catabolic process"/>
    <property type="evidence" value="ECO:0007669"/>
    <property type="project" value="TreeGrafter"/>
</dbReference>
<name>A0A7W3IPW0_9ACTN</name>
<dbReference type="GO" id="GO:0042602">
    <property type="term" value="F:riboflavin reductase (NADPH) activity"/>
    <property type="evidence" value="ECO:0007669"/>
    <property type="project" value="TreeGrafter"/>
</dbReference>
<dbReference type="InterPro" id="IPR050268">
    <property type="entry name" value="NADH-dep_flavin_reductase"/>
</dbReference>
<keyword evidence="4" id="KW-1185">Reference proteome</keyword>
<dbReference type="Pfam" id="PF01613">
    <property type="entry name" value="Flavin_Reduct"/>
    <property type="match status" value="1"/>
</dbReference>
<accession>A0A7W3IPW0</accession>
<keyword evidence="1" id="KW-0560">Oxidoreductase</keyword>
<evidence type="ECO:0000259" key="2">
    <source>
        <dbReference type="SMART" id="SM00903"/>
    </source>
</evidence>
<dbReference type="SMART" id="SM00903">
    <property type="entry name" value="Flavin_Reduct"/>
    <property type="match status" value="1"/>
</dbReference>
<evidence type="ECO:0000313" key="4">
    <source>
        <dbReference type="Proteomes" id="UP000523079"/>
    </source>
</evidence>
<dbReference type="InterPro" id="IPR002563">
    <property type="entry name" value="Flavin_Rdtase-like_dom"/>
</dbReference>
<evidence type="ECO:0000256" key="1">
    <source>
        <dbReference type="ARBA" id="ARBA00023002"/>
    </source>
</evidence>
<dbReference type="PANTHER" id="PTHR30466:SF1">
    <property type="entry name" value="FMN REDUCTASE (NADH) RUTF"/>
    <property type="match status" value="1"/>
</dbReference>
<dbReference type="EMBL" id="JACGWT010000001">
    <property type="protein sequence ID" value="MBA8793030.1"/>
    <property type="molecule type" value="Genomic_DNA"/>
</dbReference>
<evidence type="ECO:0000313" key="3">
    <source>
        <dbReference type="EMBL" id="MBA8793030.1"/>
    </source>
</evidence>
<reference evidence="3 4" key="1">
    <citation type="submission" date="2020-07" db="EMBL/GenBank/DDBJ databases">
        <title>Sequencing the genomes of 1000 actinobacteria strains.</title>
        <authorList>
            <person name="Klenk H.-P."/>
        </authorList>
    </citation>
    <scope>NUCLEOTIDE SEQUENCE [LARGE SCALE GENOMIC DNA]</scope>
    <source>
        <strain evidence="3 4">DSM 100723</strain>
    </source>
</reference>
<proteinExistence type="predicted"/>
<sequence length="177" mass="18491">MTVPDRVPASSGATDPVLDDVTFRAAFRRHPAGVAVITTVAGEEVVGFTATSVISVSAAPPMLAFSVAARSSSRPALDAAATVVVNFLGADQADVSARFATSGIDRFRDTAWHRLPTGEPVLDGVGGWIRARIEDRVPVGGSLLVVLTALDGVVRPEASPLLYQDRGYHRVDPSTAV</sequence>
<dbReference type="SUPFAM" id="SSF50475">
    <property type="entry name" value="FMN-binding split barrel"/>
    <property type="match status" value="1"/>
</dbReference>
<gene>
    <name evidence="3" type="ORF">FHX74_000624</name>
</gene>
<dbReference type="InterPro" id="IPR012349">
    <property type="entry name" value="Split_barrel_FMN-bd"/>
</dbReference>
<protein>
    <submittedName>
        <fullName evidence="3">Flavin reductase (DIM6/NTAB) family NADH-FMN oxidoreductase RutF</fullName>
    </submittedName>
</protein>
<dbReference type="GO" id="GO:0010181">
    <property type="term" value="F:FMN binding"/>
    <property type="evidence" value="ECO:0007669"/>
    <property type="project" value="InterPro"/>
</dbReference>
<dbReference type="AlphaFoldDB" id="A0A7W3IPW0"/>
<dbReference type="Gene3D" id="2.30.110.10">
    <property type="entry name" value="Electron Transport, Fmn-binding Protein, Chain A"/>
    <property type="match status" value="1"/>
</dbReference>